<sequence length="138" mass="15675">MNRHHEPSRTPHRDVPKPSLGLDLRFEQTYLKSIAPHVRLTTPDSDENEKRGDLMRPQGQRLDIKWGQVIWITTRDQVLTPMFQGVIWGSLSPWVQYFRGGSAPSSENGRPSRTGAGIAKLKSWLSSIIPPTTSFRTK</sequence>
<evidence type="ECO:0000313" key="1">
    <source>
        <dbReference type="EMBL" id="KAF9653503.1"/>
    </source>
</evidence>
<reference evidence="1" key="1">
    <citation type="submission" date="2019-10" db="EMBL/GenBank/DDBJ databases">
        <authorList>
            <consortium name="DOE Joint Genome Institute"/>
            <person name="Kuo A."/>
            <person name="Miyauchi S."/>
            <person name="Kiss E."/>
            <person name="Drula E."/>
            <person name="Kohler A."/>
            <person name="Sanchez-Garcia M."/>
            <person name="Andreopoulos B."/>
            <person name="Barry K.W."/>
            <person name="Bonito G."/>
            <person name="Buee M."/>
            <person name="Carver A."/>
            <person name="Chen C."/>
            <person name="Cichocki N."/>
            <person name="Clum A."/>
            <person name="Culley D."/>
            <person name="Crous P.W."/>
            <person name="Fauchery L."/>
            <person name="Girlanda M."/>
            <person name="Hayes R."/>
            <person name="Keri Z."/>
            <person name="Labutti K."/>
            <person name="Lipzen A."/>
            <person name="Lombard V."/>
            <person name="Magnuson J."/>
            <person name="Maillard F."/>
            <person name="Morin E."/>
            <person name="Murat C."/>
            <person name="Nolan M."/>
            <person name="Ohm R."/>
            <person name="Pangilinan J."/>
            <person name="Pereira M."/>
            <person name="Perotto S."/>
            <person name="Peter M."/>
            <person name="Riley R."/>
            <person name="Sitrit Y."/>
            <person name="Stielow B."/>
            <person name="Szollosi G."/>
            <person name="Zifcakova L."/>
            <person name="Stursova M."/>
            <person name="Spatafora J.W."/>
            <person name="Tedersoo L."/>
            <person name="Vaario L.-M."/>
            <person name="Yamada A."/>
            <person name="Yan M."/>
            <person name="Wang P."/>
            <person name="Xu J."/>
            <person name="Bruns T."/>
            <person name="Baldrian P."/>
            <person name="Vilgalys R."/>
            <person name="Henrissat B."/>
            <person name="Grigoriev I.V."/>
            <person name="Hibbett D."/>
            <person name="Nagy L.G."/>
            <person name="Martin F.M."/>
        </authorList>
    </citation>
    <scope>NUCLEOTIDE SEQUENCE</scope>
    <source>
        <strain evidence="1">P2</strain>
    </source>
</reference>
<comment type="caution">
    <text evidence="1">The sequence shown here is derived from an EMBL/GenBank/DDBJ whole genome shotgun (WGS) entry which is preliminary data.</text>
</comment>
<gene>
    <name evidence="1" type="ORF">BDM02DRAFT_3182521</name>
</gene>
<name>A0ACB6ZVI9_THEGA</name>
<keyword evidence="2" id="KW-1185">Reference proteome</keyword>
<accession>A0ACB6ZVI9</accession>
<dbReference type="EMBL" id="MU117963">
    <property type="protein sequence ID" value="KAF9653503.1"/>
    <property type="molecule type" value="Genomic_DNA"/>
</dbReference>
<protein>
    <submittedName>
        <fullName evidence="1">Uncharacterized protein</fullName>
    </submittedName>
</protein>
<organism evidence="1 2">
    <name type="scientific">Thelephora ganbajun</name>
    <name type="common">Ganba fungus</name>
    <dbReference type="NCBI Taxonomy" id="370292"/>
    <lineage>
        <taxon>Eukaryota</taxon>
        <taxon>Fungi</taxon>
        <taxon>Dikarya</taxon>
        <taxon>Basidiomycota</taxon>
        <taxon>Agaricomycotina</taxon>
        <taxon>Agaricomycetes</taxon>
        <taxon>Thelephorales</taxon>
        <taxon>Thelephoraceae</taxon>
        <taxon>Thelephora</taxon>
    </lineage>
</organism>
<evidence type="ECO:0000313" key="2">
    <source>
        <dbReference type="Proteomes" id="UP000886501"/>
    </source>
</evidence>
<reference evidence="1" key="2">
    <citation type="journal article" date="2020" name="Nat. Commun.">
        <title>Large-scale genome sequencing of mycorrhizal fungi provides insights into the early evolution of symbiotic traits.</title>
        <authorList>
            <person name="Miyauchi S."/>
            <person name="Kiss E."/>
            <person name="Kuo A."/>
            <person name="Drula E."/>
            <person name="Kohler A."/>
            <person name="Sanchez-Garcia M."/>
            <person name="Morin E."/>
            <person name="Andreopoulos B."/>
            <person name="Barry K.W."/>
            <person name="Bonito G."/>
            <person name="Buee M."/>
            <person name="Carver A."/>
            <person name="Chen C."/>
            <person name="Cichocki N."/>
            <person name="Clum A."/>
            <person name="Culley D."/>
            <person name="Crous P.W."/>
            <person name="Fauchery L."/>
            <person name="Girlanda M."/>
            <person name="Hayes R.D."/>
            <person name="Keri Z."/>
            <person name="LaButti K."/>
            <person name="Lipzen A."/>
            <person name="Lombard V."/>
            <person name="Magnuson J."/>
            <person name="Maillard F."/>
            <person name="Murat C."/>
            <person name="Nolan M."/>
            <person name="Ohm R.A."/>
            <person name="Pangilinan J."/>
            <person name="Pereira M.F."/>
            <person name="Perotto S."/>
            <person name="Peter M."/>
            <person name="Pfister S."/>
            <person name="Riley R."/>
            <person name="Sitrit Y."/>
            <person name="Stielow J.B."/>
            <person name="Szollosi G."/>
            <person name="Zifcakova L."/>
            <person name="Stursova M."/>
            <person name="Spatafora J.W."/>
            <person name="Tedersoo L."/>
            <person name="Vaario L.M."/>
            <person name="Yamada A."/>
            <person name="Yan M."/>
            <person name="Wang P."/>
            <person name="Xu J."/>
            <person name="Bruns T."/>
            <person name="Baldrian P."/>
            <person name="Vilgalys R."/>
            <person name="Dunand C."/>
            <person name="Henrissat B."/>
            <person name="Grigoriev I.V."/>
            <person name="Hibbett D."/>
            <person name="Nagy L.G."/>
            <person name="Martin F.M."/>
        </authorList>
    </citation>
    <scope>NUCLEOTIDE SEQUENCE</scope>
    <source>
        <strain evidence="1">P2</strain>
    </source>
</reference>
<dbReference type="Proteomes" id="UP000886501">
    <property type="component" value="Unassembled WGS sequence"/>
</dbReference>
<proteinExistence type="predicted"/>